<dbReference type="EMBL" id="AP024273">
    <property type="protein sequence ID" value="BCP67676.1"/>
    <property type="molecule type" value="Genomic_DNA"/>
</dbReference>
<dbReference type="PANTHER" id="PTHR36849:SF1">
    <property type="entry name" value="CYTOPLASMIC PROTEIN"/>
    <property type="match status" value="1"/>
</dbReference>
<organism evidence="2 3">
    <name type="scientific">Thermus thermophilus</name>
    <dbReference type="NCBI Taxonomy" id="274"/>
    <lineage>
        <taxon>Bacteria</taxon>
        <taxon>Thermotogati</taxon>
        <taxon>Deinococcota</taxon>
        <taxon>Deinococci</taxon>
        <taxon>Thermales</taxon>
        <taxon>Thermaceae</taxon>
        <taxon>Thermus</taxon>
    </lineage>
</organism>
<accession>A0A7R7THF5</accession>
<name>A0A7R7THF5_THETH</name>
<dbReference type="EMBL" id="AP024271">
    <property type="protein sequence ID" value="BCP67315.1"/>
    <property type="molecule type" value="Genomic_DNA"/>
</dbReference>
<keyword evidence="2" id="KW-0614">Plasmid</keyword>
<evidence type="ECO:0008006" key="4">
    <source>
        <dbReference type="Google" id="ProtNLM"/>
    </source>
</evidence>
<dbReference type="Proteomes" id="UP000596099">
    <property type="component" value="Plasmid pHB5018d"/>
</dbReference>
<evidence type="ECO:0000313" key="2">
    <source>
        <dbReference type="EMBL" id="BCP67676.1"/>
    </source>
</evidence>
<geneLocation type="plasmid" evidence="1 3">
    <name>pHB5018b</name>
</geneLocation>
<gene>
    <name evidence="1" type="ORF">TthHB5018_b22490</name>
    <name evidence="2" type="ORF">TthHB5018_d26100</name>
</gene>
<dbReference type="Pfam" id="PF22752">
    <property type="entry name" value="DUF488-N3i"/>
    <property type="match status" value="1"/>
</dbReference>
<evidence type="ECO:0000313" key="1">
    <source>
        <dbReference type="EMBL" id="BCP67315.1"/>
    </source>
</evidence>
<protein>
    <recommendedName>
        <fullName evidence="4">Uroporphyrin-III C-methyltransferase</fullName>
    </recommendedName>
</protein>
<dbReference type="AlphaFoldDB" id="A0A7R7THF5"/>
<geneLocation type="plasmid" evidence="2 3">
    <name>pHB5018d</name>
</geneLocation>
<reference evidence="2" key="1">
    <citation type="journal article" date="2021" name="Microbiol. Resour. Announc.">
        <title>Complete Genome Sequence of Thermus thermophilus Strain HB5018, Isolated from Mine Hot Spring in Japan.</title>
        <authorList>
            <person name="Miyazaki K."/>
            <person name="Moriya T."/>
            <person name="Nemoto N."/>
            <person name="Oshima T."/>
            <person name="Yura K."/>
            <person name="Bessho Y."/>
        </authorList>
    </citation>
    <scope>NUCLEOTIDE SEQUENCE</scope>
    <source>
        <plasmid evidence="1">pHB5018b</plasmid>
        <plasmid evidence="2">pHB5018d</plasmid>
    </source>
</reference>
<reference evidence="3" key="2">
    <citation type="submission" date="2021-01" db="EMBL/GenBank/DDBJ databases">
        <title>Complete Genome Sequence of Thermus thermophilus Strain HB5018, Isolated from Mine Onsen Hot Spring.</title>
        <authorList>
            <person name="Miyazaki K."/>
            <person name="Moriya T."/>
            <person name="Nemoto N."/>
            <person name="Oshima T."/>
            <person name="Yura K."/>
            <person name="Bessho Y."/>
        </authorList>
    </citation>
    <scope>NUCLEOTIDE SEQUENCE [LARGE SCALE GENOMIC DNA]</scope>
    <source>
        <strain evidence="3">HB5018</strain>
        <plasmid evidence="3">pHB5018b</plasmid>
        <plasmid evidence="3">pHB5018d</plasmid>
    </source>
</reference>
<dbReference type="RefSeq" id="WP_201351420.1">
    <property type="nucleotide sequence ID" value="NZ_AP024271.1"/>
</dbReference>
<dbReference type="PANTHER" id="PTHR36849">
    <property type="entry name" value="CYTOPLASMIC PROTEIN-RELATED"/>
    <property type="match status" value="1"/>
</dbReference>
<proteinExistence type="predicted"/>
<evidence type="ECO:0000313" key="3">
    <source>
        <dbReference type="Proteomes" id="UP000596099"/>
    </source>
</evidence>
<dbReference type="InterPro" id="IPR052552">
    <property type="entry name" value="YeaO-like"/>
</dbReference>
<sequence>MPFRTKRAYDPPSPEDGLRVLVDRIWPRGLAKEKARVDWWARELAPSDALRRWFAHDPGKYAEFVRRYREELKGNRALARLKALGEEGTVTLLFGAKETRYNNAQALLAVLEEEDLTGGEGT</sequence>
<dbReference type="Proteomes" id="UP000596099">
    <property type="component" value="Plasmid pHB5018b"/>
</dbReference>